<dbReference type="AlphaFoldDB" id="A0A1S6IQF1"/>
<dbReference type="Proteomes" id="UP000188993">
    <property type="component" value="Chromosome"/>
</dbReference>
<reference evidence="2 3" key="1">
    <citation type="journal article" date="2014" name="Int. J. Syst. Evol. Microbiol.">
        <title>Jeotgalibaca dankookensis gen. nov., sp. nov., a member of the family Carnobacteriaceae, isolated from seujeot (Korean traditional food).</title>
        <authorList>
            <person name="Lee D.G."/>
            <person name="Trujillo M.E."/>
            <person name="Kang H."/>
            <person name="Ahn T.Y."/>
        </authorList>
    </citation>
    <scope>NUCLEOTIDE SEQUENCE [LARGE SCALE GENOMIC DNA]</scope>
    <source>
        <strain evidence="2 3">EX-07</strain>
    </source>
</reference>
<proteinExistence type="predicted"/>
<organism evidence="2 3">
    <name type="scientific">Jeotgalibaca dankookensis</name>
    <dbReference type="NCBI Taxonomy" id="708126"/>
    <lineage>
        <taxon>Bacteria</taxon>
        <taxon>Bacillati</taxon>
        <taxon>Bacillota</taxon>
        <taxon>Bacilli</taxon>
        <taxon>Lactobacillales</taxon>
        <taxon>Carnobacteriaceae</taxon>
        <taxon>Jeotgalibaca</taxon>
    </lineage>
</organism>
<sequence>MNPLKNSKDLEMEYEILLLQLGSLSRKYNNAEETFLKLKENLDHAIKILEEKNIYIEKLKRQSFSNSVMKILGQYDNKVNSEMNEAVVAKLEFDKAYILKLSGHREMEILKEEIEEKKLRLKEVKNQLLHSRQNASPTLSVREQEALKLQYEYNQVLEAEDAAYQLLEVISDIKGYLDTSETISNWELITEIDNLLKYVNQNQLDRAEAILLSLERKIQNLERELSDLNYIYKKHNQTLTTAASALEKFFEDLFSDWSTKGVIEKNLHHLKLLEDGVIQIIDFLTIHKKKLENKYLSLISNN</sequence>
<keyword evidence="1" id="KW-0175">Coiled coil</keyword>
<protein>
    <submittedName>
        <fullName evidence="2">Uncharacterized protein</fullName>
    </submittedName>
</protein>
<evidence type="ECO:0000313" key="2">
    <source>
        <dbReference type="EMBL" id="AQS53776.1"/>
    </source>
</evidence>
<dbReference type="EMBL" id="CP019728">
    <property type="protein sequence ID" value="AQS53776.1"/>
    <property type="molecule type" value="Genomic_DNA"/>
</dbReference>
<gene>
    <name evidence="2" type="ORF">BW727_101409</name>
</gene>
<feature type="coiled-coil region" evidence="1">
    <location>
        <begin position="14"/>
        <end position="41"/>
    </location>
</feature>
<dbReference type="RefSeq" id="WP_062470350.1">
    <property type="nucleotide sequence ID" value="NZ_BBYN01000019.1"/>
</dbReference>
<feature type="coiled-coil region" evidence="1">
    <location>
        <begin position="104"/>
        <end position="134"/>
    </location>
</feature>
<dbReference type="KEGG" id="jda:BW727_101409"/>
<dbReference type="STRING" id="708126.BW727_101409"/>
<accession>A0A1S6IQF1</accession>
<dbReference type="OrthoDB" id="3540923at2"/>
<feature type="coiled-coil region" evidence="1">
    <location>
        <begin position="204"/>
        <end position="238"/>
    </location>
</feature>
<evidence type="ECO:0000313" key="3">
    <source>
        <dbReference type="Proteomes" id="UP000188993"/>
    </source>
</evidence>
<keyword evidence="3" id="KW-1185">Reference proteome</keyword>
<name>A0A1S6IQF1_9LACT</name>
<evidence type="ECO:0000256" key="1">
    <source>
        <dbReference type="SAM" id="Coils"/>
    </source>
</evidence>